<sequence length="212" mass="23208">MTGPLLPQVGVWSFGSADCFRDRRGRGRAGCHRGRPHLPGLFYTRRAANAAKAQTEIQRELRKDAAQPYVWVDVRPDEAQGTLLNLVLGNSGPTFAPNVRATIEPELPYEESSCGADGLRRLGDSIATLGPGHKLIWSIGRGFELLKSEGPQIHTVTIDAEGPFGSLPQMVYEINLDDVRGTRDAPEGNLYYVRKAVLEVANAIDPSKKRTC</sequence>
<comment type="caution">
    <text evidence="1">The sequence shown here is derived from an EMBL/GenBank/DDBJ whole genome shotgun (WGS) entry which is preliminary data.</text>
</comment>
<protein>
    <submittedName>
        <fullName evidence="1">Uncharacterized protein</fullName>
    </submittedName>
</protein>
<reference evidence="1 2" key="1">
    <citation type="journal article" date="2019" name="Int. J. Syst. Evol. Microbiol.">
        <title>The Global Catalogue of Microorganisms (GCM) 10K type strain sequencing project: providing services to taxonomists for standard genome sequencing and annotation.</title>
        <authorList>
            <consortium name="The Broad Institute Genomics Platform"/>
            <consortium name="The Broad Institute Genome Sequencing Center for Infectious Disease"/>
            <person name="Wu L."/>
            <person name="Ma J."/>
        </authorList>
    </citation>
    <scope>NUCLEOTIDE SEQUENCE [LARGE SCALE GENOMIC DNA]</scope>
    <source>
        <strain evidence="1 2">JCM 15313</strain>
    </source>
</reference>
<proteinExistence type="predicted"/>
<organism evidence="1 2">
    <name type="scientific">Nocardiopsis rhodophaea</name>
    <dbReference type="NCBI Taxonomy" id="280238"/>
    <lineage>
        <taxon>Bacteria</taxon>
        <taxon>Bacillati</taxon>
        <taxon>Actinomycetota</taxon>
        <taxon>Actinomycetes</taxon>
        <taxon>Streptosporangiales</taxon>
        <taxon>Nocardiopsidaceae</taxon>
        <taxon>Nocardiopsis</taxon>
    </lineage>
</organism>
<evidence type="ECO:0000313" key="1">
    <source>
        <dbReference type="EMBL" id="GAA1987891.1"/>
    </source>
</evidence>
<evidence type="ECO:0000313" key="2">
    <source>
        <dbReference type="Proteomes" id="UP001501585"/>
    </source>
</evidence>
<dbReference type="EMBL" id="BAAAPC010000004">
    <property type="protein sequence ID" value="GAA1987891.1"/>
    <property type="molecule type" value="Genomic_DNA"/>
</dbReference>
<gene>
    <name evidence="1" type="ORF">GCM10009799_11900</name>
</gene>
<name>A0ABN2SK85_9ACTN</name>
<accession>A0ABN2SK85</accession>
<keyword evidence="2" id="KW-1185">Reference proteome</keyword>
<dbReference type="Proteomes" id="UP001501585">
    <property type="component" value="Unassembled WGS sequence"/>
</dbReference>